<comment type="subcellular location">
    <subcellularLocation>
        <location evidence="1">Secreted</location>
    </subcellularLocation>
</comment>
<dbReference type="InterPro" id="IPR023796">
    <property type="entry name" value="Serpin_dom"/>
</dbReference>
<keyword evidence="4" id="KW-0646">Protease inhibitor</keyword>
<feature type="domain" description="Serpin" evidence="8">
    <location>
        <begin position="1"/>
        <end position="268"/>
    </location>
</feature>
<dbReference type="GO" id="GO:0005615">
    <property type="term" value="C:extracellular space"/>
    <property type="evidence" value="ECO:0007669"/>
    <property type="project" value="InterPro"/>
</dbReference>
<dbReference type="Gene3D" id="3.30.497.10">
    <property type="entry name" value="Antithrombin, subunit I, domain 2"/>
    <property type="match status" value="1"/>
</dbReference>
<dbReference type="EMBL" id="GAYW01000310">
    <property type="protein sequence ID" value="JAI08668.1"/>
    <property type="molecule type" value="Transcribed_RNA"/>
</dbReference>
<dbReference type="CDD" id="cd00172">
    <property type="entry name" value="serpin"/>
    <property type="match status" value="1"/>
</dbReference>
<sequence length="268" mass="29656">MDSCFGTTMKSVDFKNNHEAARGEANSSVLQHTSSKIKDLLPSASVSSETSLIVLNAVYIKGYWQHPFQWRYTRAQEFHLDSEHSVLVDMLFQDRGYRVGRSQLLRARALEMPYRGHRASVVILLPNDIDGLPYLQNALTTTSLCAILSSLQMVMNVELSLPKFKLDEGLLLKDTLKVLGVKDLFTPGDADLSGIFEAGRPAVSDVVHKTFLKIDEGGTDASSATAMTSLACSATMPLHVTRFVVDHPFMFIIKSNEPDTVLFMGSVR</sequence>
<evidence type="ECO:0000313" key="9">
    <source>
        <dbReference type="EMBL" id="JAI08668.1"/>
    </source>
</evidence>
<dbReference type="InterPro" id="IPR042178">
    <property type="entry name" value="Serpin_sf_1"/>
</dbReference>
<organism evidence="9">
    <name type="scientific">Amblyomma americanum</name>
    <name type="common">Lone star tick</name>
    <dbReference type="NCBI Taxonomy" id="6943"/>
    <lineage>
        <taxon>Eukaryota</taxon>
        <taxon>Metazoa</taxon>
        <taxon>Ecdysozoa</taxon>
        <taxon>Arthropoda</taxon>
        <taxon>Chelicerata</taxon>
        <taxon>Arachnida</taxon>
        <taxon>Acari</taxon>
        <taxon>Parasitiformes</taxon>
        <taxon>Ixodida</taxon>
        <taxon>Ixodoidea</taxon>
        <taxon>Ixodidae</taxon>
        <taxon>Amblyomminae</taxon>
        <taxon>Amblyomma</taxon>
    </lineage>
</organism>
<evidence type="ECO:0000256" key="3">
    <source>
        <dbReference type="ARBA" id="ARBA00022525"/>
    </source>
</evidence>
<dbReference type="SUPFAM" id="SSF56574">
    <property type="entry name" value="Serpins"/>
    <property type="match status" value="1"/>
</dbReference>
<dbReference type="Gene3D" id="2.30.39.10">
    <property type="entry name" value="Alpha-1-antitrypsin, domain 1"/>
    <property type="match status" value="1"/>
</dbReference>
<name>A0A0E9Y113_AMBAM</name>
<comment type="similarity">
    <text evidence="2 7">Belongs to the serpin family.</text>
</comment>
<dbReference type="InterPro" id="IPR023795">
    <property type="entry name" value="Serpin_CS"/>
</dbReference>
<evidence type="ECO:0000256" key="5">
    <source>
        <dbReference type="ARBA" id="ARBA00022900"/>
    </source>
</evidence>
<evidence type="ECO:0000256" key="1">
    <source>
        <dbReference type="ARBA" id="ARBA00004613"/>
    </source>
</evidence>
<dbReference type="SMART" id="SM00093">
    <property type="entry name" value="SERPIN"/>
    <property type="match status" value="1"/>
</dbReference>
<dbReference type="PROSITE" id="PS00284">
    <property type="entry name" value="SERPIN"/>
    <property type="match status" value="1"/>
</dbReference>
<reference evidence="9" key="2">
    <citation type="submission" date="2014-02" db="EMBL/GenBank/DDBJ databases">
        <title>Intra- and inter-species comparative analysis of male and female Amblyomma americanum serine protease inhibitors (serpins).</title>
        <authorList>
            <person name="Porter L."/>
            <person name="Kim T."/>
            <person name="Radulovic Z."/>
            <person name="Braz G."/>
            <person name="Vaz I.D.S.Jr."/>
            <person name="Mulenga A."/>
        </authorList>
    </citation>
    <scope>NUCLEOTIDE SEQUENCE</scope>
</reference>
<dbReference type="GO" id="GO:0004867">
    <property type="term" value="F:serine-type endopeptidase inhibitor activity"/>
    <property type="evidence" value="ECO:0007669"/>
    <property type="project" value="UniProtKB-KW"/>
</dbReference>
<accession>A0A0E9Y113</accession>
<proteinExistence type="inferred from homology"/>
<evidence type="ECO:0000259" key="8">
    <source>
        <dbReference type="SMART" id="SM00093"/>
    </source>
</evidence>
<feature type="non-terminal residue" evidence="9">
    <location>
        <position position="268"/>
    </location>
</feature>
<protein>
    <submittedName>
        <fullName evidence="9">Serine protease inhibitor</fullName>
    </submittedName>
</protein>
<keyword evidence="5" id="KW-0722">Serine protease inhibitor</keyword>
<keyword evidence="3" id="KW-0964">Secreted</keyword>
<evidence type="ECO:0000256" key="7">
    <source>
        <dbReference type="RuleBase" id="RU000411"/>
    </source>
</evidence>
<keyword evidence="6" id="KW-0325">Glycoprotein</keyword>
<evidence type="ECO:0000256" key="6">
    <source>
        <dbReference type="ARBA" id="ARBA00023180"/>
    </source>
</evidence>
<dbReference type="AlphaFoldDB" id="A0A0E9Y113"/>
<reference evidence="9" key="1">
    <citation type="submission" date="2014-02" db="EMBL/GenBank/DDBJ databases">
        <title>Comparative bioinformatics, temporal and spatial expression analyses of Ixodes scapularis organic anion transporting polypeptides.</title>
        <authorList>
            <person name="Radulovic Z."/>
            <person name="Porter L."/>
            <person name="Kim T."/>
            <person name="Mulenga A."/>
        </authorList>
    </citation>
    <scope>NUCLEOTIDE SEQUENCE</scope>
</reference>
<evidence type="ECO:0000256" key="2">
    <source>
        <dbReference type="ARBA" id="ARBA00009500"/>
    </source>
</evidence>
<dbReference type="Pfam" id="PF00079">
    <property type="entry name" value="Serpin"/>
    <property type="match status" value="1"/>
</dbReference>
<dbReference type="InterPro" id="IPR036186">
    <property type="entry name" value="Serpin_sf"/>
</dbReference>
<dbReference type="InterPro" id="IPR000215">
    <property type="entry name" value="Serpin_fam"/>
</dbReference>
<dbReference type="PANTHER" id="PTHR11461:SF211">
    <property type="entry name" value="GH10112P-RELATED"/>
    <property type="match status" value="1"/>
</dbReference>
<dbReference type="PANTHER" id="PTHR11461">
    <property type="entry name" value="SERINE PROTEASE INHIBITOR, SERPIN"/>
    <property type="match status" value="1"/>
</dbReference>
<dbReference type="InterPro" id="IPR042185">
    <property type="entry name" value="Serpin_sf_2"/>
</dbReference>
<evidence type="ECO:0000256" key="4">
    <source>
        <dbReference type="ARBA" id="ARBA00022690"/>
    </source>
</evidence>